<keyword evidence="1" id="KW-0378">Hydrolase</keyword>
<protein>
    <submittedName>
        <fullName evidence="3">Isochorismatase</fullName>
    </submittedName>
</protein>
<organism evidence="3 4">
    <name type="scientific">Pseudoxanthomonas daejeonensis</name>
    <dbReference type="NCBI Taxonomy" id="266062"/>
    <lineage>
        <taxon>Bacteria</taxon>
        <taxon>Pseudomonadati</taxon>
        <taxon>Pseudomonadota</taxon>
        <taxon>Gammaproteobacteria</taxon>
        <taxon>Lysobacterales</taxon>
        <taxon>Lysobacteraceae</taxon>
        <taxon>Pseudoxanthomonas</taxon>
    </lineage>
</organism>
<feature type="domain" description="Isochorismatase-like" evidence="2">
    <location>
        <begin position="7"/>
        <end position="174"/>
    </location>
</feature>
<dbReference type="SUPFAM" id="SSF52499">
    <property type="entry name" value="Isochorismatase-like hydrolases"/>
    <property type="match status" value="1"/>
</dbReference>
<gene>
    <name evidence="3" type="ORF">CSC65_10645</name>
</gene>
<keyword evidence="4" id="KW-1185">Reference proteome</keyword>
<dbReference type="Gene3D" id="3.40.50.850">
    <property type="entry name" value="Isochorismatase-like"/>
    <property type="match status" value="1"/>
</dbReference>
<dbReference type="PANTHER" id="PTHR43540">
    <property type="entry name" value="PEROXYUREIDOACRYLATE/UREIDOACRYLATE AMIDOHYDROLASE-RELATED"/>
    <property type="match status" value="1"/>
</dbReference>
<name>A0ABQ6Z6E8_9GAMM</name>
<dbReference type="EMBL" id="PDWN01000009">
    <property type="protein sequence ID" value="KAF1694101.1"/>
    <property type="molecule type" value="Genomic_DNA"/>
</dbReference>
<accession>A0ABQ6Z6E8</accession>
<evidence type="ECO:0000259" key="2">
    <source>
        <dbReference type="Pfam" id="PF00857"/>
    </source>
</evidence>
<dbReference type="InterPro" id="IPR000868">
    <property type="entry name" value="Isochorismatase-like_dom"/>
</dbReference>
<dbReference type="PANTHER" id="PTHR43540:SF6">
    <property type="entry name" value="ISOCHORISMATASE-LIKE DOMAIN-CONTAINING PROTEIN"/>
    <property type="match status" value="1"/>
</dbReference>
<dbReference type="RefSeq" id="WP_162410571.1">
    <property type="nucleotide sequence ID" value="NZ_CP093331.1"/>
</dbReference>
<dbReference type="InterPro" id="IPR036380">
    <property type="entry name" value="Isochorismatase-like_sf"/>
</dbReference>
<dbReference type="InterPro" id="IPR050272">
    <property type="entry name" value="Isochorismatase-like_hydrls"/>
</dbReference>
<dbReference type="Proteomes" id="UP000788419">
    <property type="component" value="Unassembled WGS sequence"/>
</dbReference>
<comment type="caution">
    <text evidence="3">The sequence shown here is derived from an EMBL/GenBank/DDBJ whole genome shotgun (WGS) entry which is preliminary data.</text>
</comment>
<dbReference type="CDD" id="cd00431">
    <property type="entry name" value="cysteine_hydrolases"/>
    <property type="match status" value="1"/>
</dbReference>
<proteinExistence type="predicted"/>
<evidence type="ECO:0000313" key="4">
    <source>
        <dbReference type="Proteomes" id="UP000788419"/>
    </source>
</evidence>
<evidence type="ECO:0000313" key="3">
    <source>
        <dbReference type="EMBL" id="KAF1694101.1"/>
    </source>
</evidence>
<sequence length="187" mass="20034">MASAKDTALLILDMVNLFDFEGGGRLARDALSIVPALSALRARFDAAGAPVVYVNDNFTHWQGEFSDLIGRCIAAGGVPATIVGRLRPAPHHYYILKPKHSAFLATALPVLLAKLGVRRLVVTGLAADSCVLVTAQDANMREYRLWVPRDCVAAQTPARKEGALAIVRTALLGDVRSSARMDGLFPV</sequence>
<evidence type="ECO:0000256" key="1">
    <source>
        <dbReference type="ARBA" id="ARBA00022801"/>
    </source>
</evidence>
<reference evidence="3 4" key="1">
    <citation type="submission" date="2017-10" db="EMBL/GenBank/DDBJ databases">
        <title>Whole genome sequencing of members of genus Pseudoxanthomonas.</title>
        <authorList>
            <person name="Kumar S."/>
            <person name="Bansal K."/>
            <person name="Kaur A."/>
            <person name="Patil P."/>
            <person name="Sharma S."/>
            <person name="Patil P.B."/>
        </authorList>
    </citation>
    <scope>NUCLEOTIDE SEQUENCE [LARGE SCALE GENOMIC DNA]</scope>
    <source>
        <strain evidence="3 4">DSM 17801</strain>
    </source>
</reference>
<dbReference type="Pfam" id="PF00857">
    <property type="entry name" value="Isochorismatase"/>
    <property type="match status" value="1"/>
</dbReference>